<keyword evidence="1" id="KW-0540">Nuclease</keyword>
<dbReference type="InterPro" id="IPR002071">
    <property type="entry name" value="Thermonucl_AS"/>
</dbReference>
<dbReference type="PROSITE" id="PS50830">
    <property type="entry name" value="TNASE_3"/>
    <property type="match status" value="1"/>
</dbReference>
<dbReference type="Gene3D" id="2.40.50.90">
    <property type="match status" value="1"/>
</dbReference>
<dbReference type="RefSeq" id="WP_310291956.1">
    <property type="nucleotide sequence ID" value="NZ_BAAAWO010000001.1"/>
</dbReference>
<comment type="caution">
    <text evidence="5">The sequence shown here is derived from an EMBL/GenBank/DDBJ whole genome shotgun (WGS) entry which is preliminary data.</text>
</comment>
<evidence type="ECO:0000256" key="1">
    <source>
        <dbReference type="ARBA" id="ARBA00022722"/>
    </source>
</evidence>
<dbReference type="Proteomes" id="UP001183817">
    <property type="component" value="Unassembled WGS sequence"/>
</dbReference>
<evidence type="ECO:0000256" key="3">
    <source>
        <dbReference type="ARBA" id="ARBA00022801"/>
    </source>
</evidence>
<evidence type="ECO:0000259" key="4">
    <source>
        <dbReference type="PROSITE" id="PS50830"/>
    </source>
</evidence>
<organism evidence="5 6">
    <name type="scientific">Paeniglutamicibacter sulfureus</name>
    <dbReference type="NCBI Taxonomy" id="43666"/>
    <lineage>
        <taxon>Bacteria</taxon>
        <taxon>Bacillati</taxon>
        <taxon>Actinomycetota</taxon>
        <taxon>Actinomycetes</taxon>
        <taxon>Micrococcales</taxon>
        <taxon>Micrococcaceae</taxon>
        <taxon>Paeniglutamicibacter</taxon>
    </lineage>
</organism>
<dbReference type="EC" id="3.1.31.1" evidence="5"/>
<gene>
    <name evidence="5" type="ORF">J2S64_003097</name>
</gene>
<dbReference type="InterPro" id="IPR035437">
    <property type="entry name" value="SNase_OB-fold_sf"/>
</dbReference>
<dbReference type="GO" id="GO:1990599">
    <property type="term" value="F:3' overhang single-stranded DNA endodeoxyribonuclease activity"/>
    <property type="evidence" value="ECO:0007669"/>
    <property type="project" value="UniProtKB-EC"/>
</dbReference>
<protein>
    <submittedName>
        <fullName evidence="5">Micrococcal nuclease</fullName>
        <ecNumber evidence="5">3.1.31.1</ecNumber>
    </submittedName>
</protein>
<dbReference type="SMART" id="SM00318">
    <property type="entry name" value="SNc"/>
    <property type="match status" value="1"/>
</dbReference>
<dbReference type="InterPro" id="IPR016071">
    <property type="entry name" value="Staphylococal_nuclease_OB-fold"/>
</dbReference>
<keyword evidence="3 5" id="KW-0378">Hydrolase</keyword>
<name>A0ABU2BM86_9MICC</name>
<dbReference type="PANTHER" id="PTHR12302:SF3">
    <property type="entry name" value="SERINE_THREONINE-PROTEIN KINASE 31"/>
    <property type="match status" value="1"/>
</dbReference>
<dbReference type="PANTHER" id="PTHR12302">
    <property type="entry name" value="EBNA2 BINDING PROTEIN P100"/>
    <property type="match status" value="1"/>
</dbReference>
<accession>A0ABU2BM86</accession>
<keyword evidence="6" id="KW-1185">Reference proteome</keyword>
<sequence length="179" mass="19350">MSRSRRRGSAVPVLVLCVAVVAGTWLLLPKVNGGYGDRTGDPDARATVQHVVDGDTLYLMLDGERTRVRLLNVDAPEISRPDQPGECFGRQAAEFLAKKLPKGAEVELQFDAERLDQYGRTLAALSHGGEFINGALVASGHATAMKVEPNVRFYGQLRDAQRQAQQIEAGMFDPANGCG</sequence>
<evidence type="ECO:0000256" key="2">
    <source>
        <dbReference type="ARBA" id="ARBA00022759"/>
    </source>
</evidence>
<feature type="domain" description="TNase-like" evidence="4">
    <location>
        <begin position="42"/>
        <end position="174"/>
    </location>
</feature>
<dbReference type="PROSITE" id="PS01123">
    <property type="entry name" value="TNASE_1"/>
    <property type="match status" value="1"/>
</dbReference>
<dbReference type="Pfam" id="PF00565">
    <property type="entry name" value="SNase"/>
    <property type="match status" value="1"/>
</dbReference>
<evidence type="ECO:0000313" key="5">
    <source>
        <dbReference type="EMBL" id="MDR7359406.1"/>
    </source>
</evidence>
<evidence type="ECO:0000313" key="6">
    <source>
        <dbReference type="Proteomes" id="UP001183817"/>
    </source>
</evidence>
<dbReference type="EMBL" id="JAVDYI010000001">
    <property type="protein sequence ID" value="MDR7359406.1"/>
    <property type="molecule type" value="Genomic_DNA"/>
</dbReference>
<keyword evidence="2" id="KW-0255">Endonuclease</keyword>
<reference evidence="5 6" key="1">
    <citation type="submission" date="2023-07" db="EMBL/GenBank/DDBJ databases">
        <title>Sequencing the genomes of 1000 actinobacteria strains.</title>
        <authorList>
            <person name="Klenk H.-P."/>
        </authorList>
    </citation>
    <scope>NUCLEOTIDE SEQUENCE [LARGE SCALE GENOMIC DNA]</scope>
    <source>
        <strain evidence="5 6">DSM 20167</strain>
    </source>
</reference>
<dbReference type="SUPFAM" id="SSF50199">
    <property type="entry name" value="Staphylococcal nuclease"/>
    <property type="match status" value="1"/>
</dbReference>
<proteinExistence type="predicted"/>